<dbReference type="SMART" id="SM00998">
    <property type="entry name" value="ADSL_C"/>
    <property type="match status" value="1"/>
</dbReference>
<dbReference type="Gene3D" id="1.10.40.30">
    <property type="entry name" value="Fumarase/aspartase (C-terminal domain)"/>
    <property type="match status" value="1"/>
</dbReference>
<dbReference type="InterPro" id="IPR004769">
    <property type="entry name" value="Pur_lyase"/>
</dbReference>
<dbReference type="InterPro" id="IPR020557">
    <property type="entry name" value="Fumarate_lyase_CS"/>
</dbReference>
<dbReference type="InterPro" id="IPR000362">
    <property type="entry name" value="Fumarate_lyase_fam"/>
</dbReference>
<dbReference type="UniPathway" id="UPA00074">
    <property type="reaction ID" value="UER00132"/>
</dbReference>
<feature type="domain" description="Adenylosuccinate lyase C-terminal" evidence="3">
    <location>
        <begin position="365"/>
        <end position="444"/>
    </location>
</feature>
<dbReference type="UniPathway" id="UPA00075">
    <property type="reaction ID" value="UER00336"/>
</dbReference>
<evidence type="ECO:0000256" key="1">
    <source>
        <dbReference type="ARBA" id="ARBA00022755"/>
    </source>
</evidence>
<sequence>MPANPIDSLLFKDQFGTEEMREIFADETLLQHWLDAEAALAQAEAELSLIPPEAAEEITKKANVSNMDFDVIRKGMKDTSHPLITVIRELEKACDGDAGGYVHWGATTQDIIDTGLALQVKSAHQLLLKQTQQLLTTCLDLSESHKGTLMPGRTHGQHALPITFGYKVSIWADELGRHIERMNQGAERYLYGQFGGAAGTLASLGKDGLAVQERYNRILGLHQPTVTWHAARDHYAEFSMVVAMISATTAKIANEIINLQRTEIGELEEGFEMGKVGSSTMPHKRNPMICEYIVSLSHVVRKKASLGLDCMIQEHERDMAFWQTEWSYLPEVCILTSGGIDQLQGVLKNLIVHEERMKENLHVTKGLIVSENVMLGLGKYVGRQKAHDIIYDASMKAYEEDRPLEELLLENDYLLTFMDKSTIQAYTDPTTYSGLSEQFVERVLEKWRPIYS</sequence>
<accession>A0A060LW21</accession>
<evidence type="ECO:0000313" key="4">
    <source>
        <dbReference type="EMBL" id="AIC94392.1"/>
    </source>
</evidence>
<evidence type="ECO:0000256" key="2">
    <source>
        <dbReference type="ARBA" id="ARBA00023239"/>
    </source>
</evidence>
<dbReference type="Pfam" id="PF10397">
    <property type="entry name" value="ADSL_C"/>
    <property type="match status" value="1"/>
</dbReference>
<dbReference type="GO" id="GO:0004018">
    <property type="term" value="F:N6-(1,2-dicarboxyethyl)AMP AMP-lyase (fumarate-forming) activity"/>
    <property type="evidence" value="ECO:0007669"/>
    <property type="project" value="InterPro"/>
</dbReference>
<dbReference type="GO" id="GO:0044208">
    <property type="term" value="P:'de novo' AMP biosynthetic process"/>
    <property type="evidence" value="ECO:0007669"/>
    <property type="project" value="UniProtKB-UniPathway"/>
</dbReference>
<dbReference type="GO" id="GO:0070626">
    <property type="term" value="F:(S)-2-(5-amino-1-(5-phospho-D-ribosyl)imidazole-4-carboxamido) succinate lyase (fumarate-forming) activity"/>
    <property type="evidence" value="ECO:0007669"/>
    <property type="project" value="TreeGrafter"/>
</dbReference>
<proteinExistence type="predicted"/>
<dbReference type="Gene3D" id="1.20.200.10">
    <property type="entry name" value="Fumarase/aspartase (Central domain)"/>
    <property type="match status" value="1"/>
</dbReference>
<reference evidence="4 5" key="1">
    <citation type="journal article" date="2014" name="Gene">
        <title>A comparative genomic analysis of the alkalitolerant soil bacterium Bacillus lehensis G1.</title>
        <authorList>
            <person name="Noor Y.M."/>
            <person name="Samsulrizal N.H."/>
            <person name="Jema'on N.A."/>
            <person name="Low K.O."/>
            <person name="Ramli A.N."/>
            <person name="Alias N.I."/>
            <person name="Damis S.I."/>
            <person name="Fuzi S.F."/>
            <person name="Isa M.N."/>
            <person name="Murad A.M."/>
            <person name="Raih M.F."/>
            <person name="Bakar F.D."/>
            <person name="Najimudin N."/>
            <person name="Mahadi N.M."/>
            <person name="Illias R.M."/>
        </authorList>
    </citation>
    <scope>NUCLEOTIDE SEQUENCE [LARGE SCALE GENOMIC DNA]</scope>
    <source>
        <strain evidence="4 5">G1</strain>
    </source>
</reference>
<dbReference type="STRING" id="1246626.BleG1_1814"/>
<dbReference type="PRINTS" id="PR00149">
    <property type="entry name" value="FUMRATELYASE"/>
</dbReference>
<dbReference type="Pfam" id="PF00206">
    <property type="entry name" value="Lyase_1"/>
    <property type="match status" value="1"/>
</dbReference>
<keyword evidence="5" id="KW-1185">Reference proteome</keyword>
<name>A0A060LW21_9BACI</name>
<dbReference type="KEGG" id="ble:BleG1_1814"/>
<gene>
    <name evidence="4" type="ORF">BleG1_1814</name>
</gene>
<dbReference type="Proteomes" id="UP000027142">
    <property type="component" value="Chromosome"/>
</dbReference>
<dbReference type="RefSeq" id="WP_038479708.1">
    <property type="nucleotide sequence ID" value="NZ_CP003923.1"/>
</dbReference>
<dbReference type="PRINTS" id="PR00145">
    <property type="entry name" value="ARGSUCLYASE"/>
</dbReference>
<keyword evidence="1" id="KW-0658">Purine biosynthesis</keyword>
<dbReference type="PANTHER" id="PTHR43172">
    <property type="entry name" value="ADENYLOSUCCINATE LYASE"/>
    <property type="match status" value="1"/>
</dbReference>
<evidence type="ECO:0000313" key="5">
    <source>
        <dbReference type="Proteomes" id="UP000027142"/>
    </source>
</evidence>
<dbReference type="CDD" id="cd01597">
    <property type="entry name" value="pCLME"/>
    <property type="match status" value="1"/>
</dbReference>
<dbReference type="eggNOG" id="COG0015">
    <property type="taxonomic scope" value="Bacteria"/>
</dbReference>
<dbReference type="InterPro" id="IPR019468">
    <property type="entry name" value="AdenyloSucc_lyase_C"/>
</dbReference>
<dbReference type="SUPFAM" id="SSF48557">
    <property type="entry name" value="L-aspartase-like"/>
    <property type="match status" value="1"/>
</dbReference>
<dbReference type="FunFam" id="1.20.200.10:FF:000014">
    <property type="entry name" value="3-carboxy-cis,cis-muconate cycloisomerase"/>
    <property type="match status" value="1"/>
</dbReference>
<keyword evidence="2 4" id="KW-0456">Lyase</keyword>
<dbReference type="PATRIC" id="fig|1246626.3.peg.1808"/>
<dbReference type="InterPro" id="IPR008948">
    <property type="entry name" value="L-Aspartase-like"/>
</dbReference>
<dbReference type="GO" id="GO:0005829">
    <property type="term" value="C:cytosol"/>
    <property type="evidence" value="ECO:0007669"/>
    <property type="project" value="TreeGrafter"/>
</dbReference>
<dbReference type="OrthoDB" id="9768878at2"/>
<dbReference type="NCBIfam" id="TIGR00928">
    <property type="entry name" value="purB"/>
    <property type="match status" value="1"/>
</dbReference>
<dbReference type="AlphaFoldDB" id="A0A060LW21"/>
<organism evidence="4 5">
    <name type="scientific">Shouchella lehensis G1</name>
    <dbReference type="NCBI Taxonomy" id="1246626"/>
    <lineage>
        <taxon>Bacteria</taxon>
        <taxon>Bacillati</taxon>
        <taxon>Bacillota</taxon>
        <taxon>Bacilli</taxon>
        <taxon>Bacillales</taxon>
        <taxon>Bacillaceae</taxon>
        <taxon>Shouchella</taxon>
    </lineage>
</organism>
<dbReference type="PROSITE" id="PS00163">
    <property type="entry name" value="FUMARATE_LYASES"/>
    <property type="match status" value="1"/>
</dbReference>
<evidence type="ECO:0000259" key="3">
    <source>
        <dbReference type="SMART" id="SM00998"/>
    </source>
</evidence>
<dbReference type="GO" id="GO:0006189">
    <property type="term" value="P:'de novo' IMP biosynthetic process"/>
    <property type="evidence" value="ECO:0007669"/>
    <property type="project" value="UniProtKB-UniPathway"/>
</dbReference>
<dbReference type="EMBL" id="CP003923">
    <property type="protein sequence ID" value="AIC94392.1"/>
    <property type="molecule type" value="Genomic_DNA"/>
</dbReference>
<dbReference type="InterPro" id="IPR022761">
    <property type="entry name" value="Fumarate_lyase_N"/>
</dbReference>
<protein>
    <submittedName>
        <fullName evidence="4">Adenylosuccinate lyase</fullName>
    </submittedName>
</protein>
<dbReference type="PANTHER" id="PTHR43172:SF1">
    <property type="entry name" value="ADENYLOSUCCINATE LYASE"/>
    <property type="match status" value="1"/>
</dbReference>
<dbReference type="HOGENOM" id="CLU_030949_0_1_9"/>